<feature type="region of interest" description="Disordered" evidence="1">
    <location>
        <begin position="42"/>
        <end position="79"/>
    </location>
</feature>
<dbReference type="PATRIC" id="fig|1158607.3.peg.182"/>
<keyword evidence="5" id="KW-1185">Reference proteome</keyword>
<dbReference type="RefSeq" id="WP_010755247.1">
    <property type="nucleotide sequence ID" value="NZ_ASWD01000002.1"/>
</dbReference>
<keyword evidence="2" id="KW-0732">Signal</keyword>
<dbReference type="InterPro" id="IPR027994">
    <property type="entry name" value="WxL_dom"/>
</dbReference>
<feature type="chain" id="PRO_5004366098" evidence="2">
    <location>
        <begin position="27"/>
        <end position="263"/>
    </location>
</feature>
<dbReference type="EMBL" id="AJAQ01000001">
    <property type="protein sequence ID" value="EOH97514.1"/>
    <property type="molecule type" value="Genomic_DNA"/>
</dbReference>
<reference evidence="4 5" key="1">
    <citation type="submission" date="2013-02" db="EMBL/GenBank/DDBJ databases">
        <title>The Genome Sequence of Enterococcus pallens BAA-351.</title>
        <authorList>
            <consortium name="The Broad Institute Genome Sequencing Platform"/>
            <consortium name="The Broad Institute Genome Sequencing Center for Infectious Disease"/>
            <person name="Earl A.M."/>
            <person name="Gilmore M.S."/>
            <person name="Lebreton F."/>
            <person name="Walker B."/>
            <person name="Young S.K."/>
            <person name="Zeng Q."/>
            <person name="Gargeya S."/>
            <person name="Fitzgerald M."/>
            <person name="Haas B."/>
            <person name="Abouelleil A."/>
            <person name="Alvarado L."/>
            <person name="Arachchi H.M."/>
            <person name="Berlin A.M."/>
            <person name="Chapman S.B."/>
            <person name="Dewar J."/>
            <person name="Goldberg J."/>
            <person name="Griggs A."/>
            <person name="Gujja S."/>
            <person name="Hansen M."/>
            <person name="Howarth C."/>
            <person name="Imamovic A."/>
            <person name="Larimer J."/>
            <person name="McCowan C."/>
            <person name="Murphy C."/>
            <person name="Neiman D."/>
            <person name="Pearson M."/>
            <person name="Priest M."/>
            <person name="Roberts A."/>
            <person name="Saif S."/>
            <person name="Shea T."/>
            <person name="Sisk P."/>
            <person name="Sykes S."/>
            <person name="Wortman J."/>
            <person name="Nusbaum C."/>
            <person name="Birren B."/>
        </authorList>
    </citation>
    <scope>NUCLEOTIDE SEQUENCE [LARGE SCALE GENOMIC DNA]</scope>
    <source>
        <strain evidence="4 5">ATCC BAA-351</strain>
    </source>
</reference>
<evidence type="ECO:0000259" key="3">
    <source>
        <dbReference type="Pfam" id="PF13731"/>
    </source>
</evidence>
<feature type="domain" description="WxL" evidence="3">
    <location>
        <begin position="30"/>
        <end position="255"/>
    </location>
</feature>
<evidence type="ECO:0000256" key="1">
    <source>
        <dbReference type="SAM" id="MobiDB-lite"/>
    </source>
</evidence>
<dbReference type="Proteomes" id="UP000013782">
    <property type="component" value="Unassembled WGS sequence"/>
</dbReference>
<name>R2TBD8_9ENTE</name>
<evidence type="ECO:0000313" key="5">
    <source>
        <dbReference type="Proteomes" id="UP000013782"/>
    </source>
</evidence>
<proteinExistence type="predicted"/>
<evidence type="ECO:0000313" key="4">
    <source>
        <dbReference type="EMBL" id="EOH97514.1"/>
    </source>
</evidence>
<gene>
    <name evidence="4" type="ORF">UAU_00182</name>
</gene>
<feature type="compositionally biased region" description="Low complexity" evidence="1">
    <location>
        <begin position="42"/>
        <end position="62"/>
    </location>
</feature>
<organism evidence="4 5">
    <name type="scientific">Enterococcus pallens ATCC BAA-351</name>
    <dbReference type="NCBI Taxonomy" id="1158607"/>
    <lineage>
        <taxon>Bacteria</taxon>
        <taxon>Bacillati</taxon>
        <taxon>Bacillota</taxon>
        <taxon>Bacilli</taxon>
        <taxon>Lactobacillales</taxon>
        <taxon>Enterococcaceae</taxon>
        <taxon>Enterococcus</taxon>
    </lineage>
</organism>
<sequence>MKNISKLFLSTVILGSLAAAPVTTFAADGGVYHSNGVIEFVPNDDQTNPVDPVDPVNPVDPVDPTDPDGKPDPGTKGPLSIDFASSLDFGQQKITSTDQVYKAAPQLYHLLGEDGKPTGTDKKGPNYVQVTDDRGTETGWTLTLAQDAQFKSDKNHELKGAEITMKNANIQTASDSPKPTTTATITLVPGDDTNPGAAVTVMSAAAGQGAGTFLNDWGTDEASGADSIQLAVPGSTTKYAEKYSTKLTWTLTDVPGNSGTPAP</sequence>
<comment type="caution">
    <text evidence="4">The sequence shown here is derived from an EMBL/GenBank/DDBJ whole genome shotgun (WGS) entry which is preliminary data.</text>
</comment>
<protein>
    <submittedName>
        <fullName evidence="4">Cell surface protein</fullName>
    </submittedName>
</protein>
<dbReference type="STRING" id="160454.RV10_GL002191"/>
<evidence type="ECO:0000256" key="2">
    <source>
        <dbReference type="SAM" id="SignalP"/>
    </source>
</evidence>
<feature type="signal peptide" evidence="2">
    <location>
        <begin position="1"/>
        <end position="26"/>
    </location>
</feature>
<dbReference type="HOGENOM" id="CLU_067278_1_0_9"/>
<dbReference type="AlphaFoldDB" id="R2TBD8"/>
<dbReference type="OrthoDB" id="2356942at2"/>
<dbReference type="Pfam" id="PF13731">
    <property type="entry name" value="WxL"/>
    <property type="match status" value="1"/>
</dbReference>
<dbReference type="eggNOG" id="ENOG5030E2P">
    <property type="taxonomic scope" value="Bacteria"/>
</dbReference>
<accession>R2TBD8</accession>